<organism evidence="1 2">
    <name type="scientific">Candidatus Syntrophosphaera thermopropionivorans</name>
    <dbReference type="NCBI Taxonomy" id="2593015"/>
    <lineage>
        <taxon>Bacteria</taxon>
        <taxon>Pseudomonadati</taxon>
        <taxon>Candidatus Cloacimonadota</taxon>
        <taxon>Candidatus Cloacimonadia</taxon>
        <taxon>Candidatus Cloacimonadales</taxon>
        <taxon>Candidatus Cloacimonadaceae</taxon>
        <taxon>Candidatus Syntrophosphaera</taxon>
    </lineage>
</organism>
<gene>
    <name evidence="1" type="primary">pheS</name>
    <name evidence="1" type="ORF">E0946_01525</name>
</gene>
<accession>A0AC61QKL3</accession>
<keyword evidence="2" id="KW-1185">Reference proteome</keyword>
<protein>
    <submittedName>
        <fullName evidence="1">Phenylalanine--tRNA ligase subunit alpha</fullName>
        <ecNumber evidence="1">6.1.1.20</ecNumber>
    </submittedName>
</protein>
<evidence type="ECO:0000313" key="1">
    <source>
        <dbReference type="EMBL" id="TDF74238.1"/>
    </source>
</evidence>
<proteinExistence type="predicted"/>
<sequence length="344" mass="39357">MDDQLKNIAEQAKIDLKECLNQNDILNIRAKYLGKKSLVNSLYSQLRNLPEEERPSFGKKVNELRNELERMIDEKEKELKLQIVNAYDSVQANDLTLPGVYFPPGSLHPLTIIRRKMEDIFISLGFQIAEGPDIEDEYHNFDALNTPEDHPSRNLADTFYLDNGYLLRTQTSTVQVRTMESYPPPIYIISPGRCYRNDKPDPSHSPVFHQVEGLVVDKGISMADLKDTLQFFAKAMFGPEVKSRIRPHFFPFTEPSAEMDISCVSCQGKGCRICKNSGWLELAGAGMVDPSVLEMMGIDDQIYNGYAFGIGIERIAMLKYNIPDMRILYENDVRMLRQFSRELI</sequence>
<comment type="caution">
    <text evidence="1">The sequence shown here is derived from an EMBL/GenBank/DDBJ whole genome shotgun (WGS) entry which is preliminary data.</text>
</comment>
<evidence type="ECO:0000313" key="2">
    <source>
        <dbReference type="Proteomes" id="UP000294588"/>
    </source>
</evidence>
<keyword evidence="1" id="KW-0436">Ligase</keyword>
<reference evidence="1" key="1">
    <citation type="submission" date="2019-03" db="EMBL/GenBank/DDBJ databases">
        <title>Candidatus Syntrophosphaera thermopropionivorans: a novel player in syntrophic propionate oxidation during anaerobic digestion.</title>
        <authorList>
            <person name="Dyksma S."/>
        </authorList>
    </citation>
    <scope>NUCLEOTIDE SEQUENCE</scope>
    <source>
        <strain evidence="1">W5</strain>
    </source>
</reference>
<dbReference type="Proteomes" id="UP000294588">
    <property type="component" value="Unassembled WGS sequence"/>
</dbReference>
<dbReference type="EC" id="6.1.1.20" evidence="1"/>
<dbReference type="EMBL" id="SMOG01000002">
    <property type="protein sequence ID" value="TDF74238.1"/>
    <property type="molecule type" value="Genomic_DNA"/>
</dbReference>
<name>A0AC61QKL3_9BACT</name>